<feature type="region of interest" description="Disordered" evidence="1">
    <location>
        <begin position="85"/>
        <end position="106"/>
    </location>
</feature>
<reference evidence="2" key="1">
    <citation type="submission" date="2014-08" db="EMBL/GenBank/DDBJ databases">
        <authorList>
            <person name="Sharma Rahul"/>
            <person name="Thines Marco"/>
        </authorList>
    </citation>
    <scope>NUCLEOTIDE SEQUENCE</scope>
</reference>
<accession>A0A0F7SPE5</accession>
<evidence type="ECO:0000256" key="1">
    <source>
        <dbReference type="SAM" id="MobiDB-lite"/>
    </source>
</evidence>
<evidence type="ECO:0008006" key="3">
    <source>
        <dbReference type="Google" id="ProtNLM"/>
    </source>
</evidence>
<proteinExistence type="predicted"/>
<dbReference type="InterPro" id="IPR012471">
    <property type="entry name" value="DUF1690"/>
</dbReference>
<sequence>MGAQQSSPASPVSEKVFYPASQAGTVQFSPELIAQLSDPSTAASPSQARQSSIDEHIRQKLESSLQSLKAQEASLNAQLHAELQASNLSTEKSASGSGTSSEILRRDIEEIREKVERFEKKRSLSDWPEINQTKENIKQCYLKNPTTPLDCWREVEDFKAAAEKLEQSFVMSLK</sequence>
<organism evidence="2">
    <name type="scientific">Phaffia rhodozyma</name>
    <name type="common">Yeast</name>
    <name type="synonym">Xanthophyllomyces dendrorhous</name>
    <dbReference type="NCBI Taxonomy" id="264483"/>
    <lineage>
        <taxon>Eukaryota</taxon>
        <taxon>Fungi</taxon>
        <taxon>Dikarya</taxon>
        <taxon>Basidiomycota</taxon>
        <taxon>Agaricomycotina</taxon>
        <taxon>Tremellomycetes</taxon>
        <taxon>Cystofilobasidiales</taxon>
        <taxon>Mrakiaceae</taxon>
        <taxon>Phaffia</taxon>
    </lineage>
</organism>
<name>A0A0F7SPE5_PHARH</name>
<dbReference type="Pfam" id="PF07956">
    <property type="entry name" value="DUF1690"/>
    <property type="match status" value="1"/>
</dbReference>
<dbReference type="AlphaFoldDB" id="A0A0F7SPE5"/>
<protein>
    <recommendedName>
        <fullName evidence="3">DUF1690 domain-containing protein</fullName>
    </recommendedName>
</protein>
<feature type="compositionally biased region" description="Polar residues" evidence="1">
    <location>
        <begin position="85"/>
        <end position="101"/>
    </location>
</feature>
<dbReference type="EMBL" id="LN483124">
    <property type="protein sequence ID" value="CED82569.1"/>
    <property type="molecule type" value="Genomic_DNA"/>
</dbReference>
<evidence type="ECO:0000313" key="2">
    <source>
        <dbReference type="EMBL" id="CED82569.1"/>
    </source>
</evidence>